<comment type="caution">
    <text evidence="2">The sequence shown here is derived from an EMBL/GenBank/DDBJ whole genome shotgun (WGS) entry which is preliminary data.</text>
</comment>
<dbReference type="PROSITE" id="PS51340">
    <property type="entry name" value="MOSC"/>
    <property type="match status" value="1"/>
</dbReference>
<dbReference type="InterPro" id="IPR005302">
    <property type="entry name" value="MoCF_Sase_C"/>
</dbReference>
<dbReference type="EMBL" id="PJBV01000033">
    <property type="protein sequence ID" value="PKH38495.1"/>
    <property type="molecule type" value="Genomic_DNA"/>
</dbReference>
<dbReference type="InterPro" id="IPR011037">
    <property type="entry name" value="Pyrv_Knase-like_insert_dom_sf"/>
</dbReference>
<organism evidence="2 3">
    <name type="scientific">Nocardioides alpinus</name>
    <dbReference type="NCBI Taxonomy" id="748909"/>
    <lineage>
        <taxon>Bacteria</taxon>
        <taxon>Bacillati</taxon>
        <taxon>Actinomycetota</taxon>
        <taxon>Actinomycetes</taxon>
        <taxon>Propionibacteriales</taxon>
        <taxon>Nocardioidaceae</taxon>
        <taxon>Nocardioides</taxon>
    </lineage>
</organism>
<gene>
    <name evidence="2" type="ORF">CXG46_15750</name>
</gene>
<reference evidence="2 3" key="1">
    <citation type="submission" date="2017-12" db="EMBL/GenBank/DDBJ databases">
        <title>Pharmacopeia of the Arctic Ocean.</title>
        <authorList>
            <person name="Collins E."/>
            <person name="Ducluzeau A.-L."/>
        </authorList>
    </citation>
    <scope>NUCLEOTIDE SEQUENCE [LARGE SCALE GENOMIC DNA]</scope>
    <source>
        <strain evidence="2 3">DSM 23325</strain>
    </source>
</reference>
<evidence type="ECO:0000313" key="2">
    <source>
        <dbReference type="EMBL" id="PKH38495.1"/>
    </source>
</evidence>
<dbReference type="Pfam" id="PF03473">
    <property type="entry name" value="MOSC"/>
    <property type="match status" value="1"/>
</dbReference>
<evidence type="ECO:0000313" key="3">
    <source>
        <dbReference type="Proteomes" id="UP000233565"/>
    </source>
</evidence>
<protein>
    <submittedName>
        <fullName evidence="2">MOSC domain-containing protein</fullName>
    </submittedName>
</protein>
<keyword evidence="3" id="KW-1185">Reference proteome</keyword>
<accession>A0ABX4QVB9</accession>
<sequence>METVGTVAQLHTAVTKGFALRETQSIQVTPSGIVGNRDFFLVDVDEHLYSVPRDPIFLGYWTSYDPLLNLFQVGRGAAIECADQVRAAGPVRRFRFDERTVDGRWVPGPWDAFISDVAGRNLRLVRCARPGGGGDIHPVTILSTASLASLGTEADGQPVDVRRFRLNLTLDVGTTPFREDTWTGRSITVGNCVLRLRGGIPRCVAVENRPHDGDRALQVQRRIREVRGATPSRWGPSVLFGAYADVVLSGRVKVGDPVQLAT</sequence>
<proteinExistence type="predicted"/>
<evidence type="ECO:0000259" key="1">
    <source>
        <dbReference type="PROSITE" id="PS51340"/>
    </source>
</evidence>
<feature type="domain" description="MOSC" evidence="1">
    <location>
        <begin position="83"/>
        <end position="261"/>
    </location>
</feature>
<dbReference type="RefSeq" id="WP_091201883.1">
    <property type="nucleotide sequence ID" value="NZ_FOKC01000016.1"/>
</dbReference>
<dbReference type="SUPFAM" id="SSF50800">
    <property type="entry name" value="PK beta-barrel domain-like"/>
    <property type="match status" value="1"/>
</dbReference>
<name>A0ABX4QVB9_9ACTN</name>
<dbReference type="Proteomes" id="UP000233565">
    <property type="component" value="Unassembled WGS sequence"/>
</dbReference>